<dbReference type="EMBL" id="BOPD01000013">
    <property type="protein sequence ID" value="GIJ33290.1"/>
    <property type="molecule type" value="Genomic_DNA"/>
</dbReference>
<comment type="caution">
    <text evidence="3">The sequence shown here is derived from an EMBL/GenBank/DDBJ whole genome shotgun (WGS) entry which is preliminary data.</text>
</comment>
<feature type="region of interest" description="Disordered" evidence="1">
    <location>
        <begin position="64"/>
        <end position="94"/>
    </location>
</feature>
<evidence type="ECO:0000313" key="4">
    <source>
        <dbReference type="Proteomes" id="UP000607311"/>
    </source>
</evidence>
<dbReference type="GO" id="GO:0030246">
    <property type="term" value="F:carbohydrate binding"/>
    <property type="evidence" value="ECO:0007669"/>
    <property type="project" value="InterPro"/>
</dbReference>
<keyword evidence="2" id="KW-0472">Membrane</keyword>
<feature type="compositionally biased region" description="Low complexity" evidence="1">
    <location>
        <begin position="77"/>
        <end position="94"/>
    </location>
</feature>
<evidence type="ECO:0000256" key="1">
    <source>
        <dbReference type="SAM" id="MobiDB-lite"/>
    </source>
</evidence>
<keyword evidence="2" id="KW-1133">Transmembrane helix</keyword>
<dbReference type="Gene3D" id="2.60.40.1120">
    <property type="entry name" value="Carboxypeptidase-like, regulatory domain"/>
    <property type="match status" value="1"/>
</dbReference>
<proteinExistence type="predicted"/>
<name>A0A9W5XJF7_9ACTN</name>
<dbReference type="Pfam" id="PF13620">
    <property type="entry name" value="CarboxypepD_reg"/>
    <property type="match status" value="1"/>
</dbReference>
<keyword evidence="4" id="KW-1185">Reference proteome</keyword>
<dbReference type="AlphaFoldDB" id="A0A9W5XJF7"/>
<protein>
    <recommendedName>
        <fullName evidence="5">Carboxypeptidase regulatory-like domain-containing protein</fullName>
    </recommendedName>
</protein>
<evidence type="ECO:0000313" key="3">
    <source>
        <dbReference type="EMBL" id="GIJ33290.1"/>
    </source>
</evidence>
<keyword evidence="2" id="KW-0812">Transmembrane</keyword>
<evidence type="ECO:0008006" key="5">
    <source>
        <dbReference type="Google" id="ProtNLM"/>
    </source>
</evidence>
<sequence length="165" mass="16946">MRVGRRAATHPHGTVTTSGTSQILSVIASEEAVMSRKRLGVLALLIAAPLLIGASLLAFGGDDPVSDDGPPAPPGRTNPAGTVTGTVTTPAGEPVRQASVQVTPLGEPAPAIPEIGVLTGDAGRYEWRLPPGRYEIVVSTGEQHSAPQTATVTADQVTRLDFTLP</sequence>
<dbReference type="Proteomes" id="UP000607311">
    <property type="component" value="Unassembled WGS sequence"/>
</dbReference>
<dbReference type="SUPFAM" id="SSF49452">
    <property type="entry name" value="Starch-binding domain-like"/>
    <property type="match status" value="1"/>
</dbReference>
<reference evidence="3" key="1">
    <citation type="submission" date="2021-01" db="EMBL/GenBank/DDBJ databases">
        <title>Whole genome shotgun sequence of Verrucosispora sediminis NBRC 107745.</title>
        <authorList>
            <person name="Komaki H."/>
            <person name="Tamura T."/>
        </authorList>
    </citation>
    <scope>NUCLEOTIDE SEQUENCE</scope>
    <source>
        <strain evidence="3">NBRC 107745</strain>
    </source>
</reference>
<evidence type="ECO:0000256" key="2">
    <source>
        <dbReference type="SAM" id="Phobius"/>
    </source>
</evidence>
<organism evidence="3 4">
    <name type="scientific">Micromonospora sediminimaris</name>
    <dbReference type="NCBI Taxonomy" id="547162"/>
    <lineage>
        <taxon>Bacteria</taxon>
        <taxon>Bacillati</taxon>
        <taxon>Actinomycetota</taxon>
        <taxon>Actinomycetes</taxon>
        <taxon>Micromonosporales</taxon>
        <taxon>Micromonosporaceae</taxon>
        <taxon>Micromonospora</taxon>
    </lineage>
</organism>
<dbReference type="InterPro" id="IPR013784">
    <property type="entry name" value="Carb-bd-like_fold"/>
</dbReference>
<feature type="transmembrane region" description="Helical" evidence="2">
    <location>
        <begin position="39"/>
        <end position="60"/>
    </location>
</feature>
<gene>
    <name evidence="3" type="ORF">Vse01_24380</name>
</gene>
<accession>A0A9W5XJF7</accession>